<organism evidence="2 3">
    <name type="scientific">Cryptosporidium xiaoi</name>
    <dbReference type="NCBI Taxonomy" id="659607"/>
    <lineage>
        <taxon>Eukaryota</taxon>
        <taxon>Sar</taxon>
        <taxon>Alveolata</taxon>
        <taxon>Apicomplexa</taxon>
        <taxon>Conoidasida</taxon>
        <taxon>Coccidia</taxon>
        <taxon>Eucoccidiorida</taxon>
        <taxon>Eimeriorina</taxon>
        <taxon>Cryptosporidiidae</taxon>
        <taxon>Cryptosporidium</taxon>
    </lineage>
</organism>
<gene>
    <name evidence="2" type="ORF">RS030_1141</name>
</gene>
<evidence type="ECO:0000313" key="2">
    <source>
        <dbReference type="EMBL" id="KAK6589726.1"/>
    </source>
</evidence>
<proteinExistence type="predicted"/>
<feature type="transmembrane region" description="Helical" evidence="1">
    <location>
        <begin position="100"/>
        <end position="124"/>
    </location>
</feature>
<reference evidence="2 3" key="1">
    <citation type="submission" date="2023-10" db="EMBL/GenBank/DDBJ databases">
        <title>Comparative genomics analysis reveals potential genetic determinants of host preference in Cryptosporidium xiaoi.</title>
        <authorList>
            <person name="Xiao L."/>
            <person name="Li J."/>
        </authorList>
    </citation>
    <scope>NUCLEOTIDE SEQUENCE [LARGE SCALE GENOMIC DNA]</scope>
    <source>
        <strain evidence="2 3">52996</strain>
    </source>
</reference>
<dbReference type="EMBL" id="JAWDEY010000011">
    <property type="protein sequence ID" value="KAK6589726.1"/>
    <property type="molecule type" value="Genomic_DNA"/>
</dbReference>
<feature type="transmembrane region" description="Helical" evidence="1">
    <location>
        <begin position="131"/>
        <end position="147"/>
    </location>
</feature>
<keyword evidence="1" id="KW-0812">Transmembrane</keyword>
<keyword evidence="1" id="KW-1133">Transmembrane helix</keyword>
<sequence>MIVEEIEPILIKQPDGTSKIGVPHELDKFMSFKIDNNPFSEMWNINSVTIDQLKLIYFKHEVYFYIFFIISLLFEMAVMPSLTNIVYSIVKQKMIKKYSLLLFGIIFNTLFSLVLLIIIIFNSINRSSKKLKNYTIITLIWVIWQLFTPTIQGRYFLIVISTRAISAIIARFLSKVMDRISLSN</sequence>
<comment type="caution">
    <text evidence="2">The sequence shown here is derived from an EMBL/GenBank/DDBJ whole genome shotgun (WGS) entry which is preliminary data.</text>
</comment>
<name>A0AAV9Y3L3_9CRYT</name>
<accession>A0AAV9Y3L3</accession>
<keyword evidence="1" id="KW-0472">Membrane</keyword>
<evidence type="ECO:0000256" key="1">
    <source>
        <dbReference type="SAM" id="Phobius"/>
    </source>
</evidence>
<evidence type="ECO:0000313" key="3">
    <source>
        <dbReference type="Proteomes" id="UP001311799"/>
    </source>
</evidence>
<feature type="transmembrane region" description="Helical" evidence="1">
    <location>
        <begin position="62"/>
        <end position="80"/>
    </location>
</feature>
<dbReference type="AlphaFoldDB" id="A0AAV9Y3L3"/>
<dbReference type="Proteomes" id="UP001311799">
    <property type="component" value="Unassembled WGS sequence"/>
</dbReference>
<protein>
    <submittedName>
        <fullName evidence="2">Uncharacterized protein</fullName>
    </submittedName>
</protein>
<keyword evidence="3" id="KW-1185">Reference proteome</keyword>